<dbReference type="Pfam" id="PF14464">
    <property type="entry name" value="Prok-JAB"/>
    <property type="match status" value="1"/>
</dbReference>
<keyword evidence="1" id="KW-0645">Protease</keyword>
<dbReference type="SMART" id="SM00232">
    <property type="entry name" value="JAB_MPN"/>
    <property type="match status" value="1"/>
</dbReference>
<dbReference type="GO" id="GO:0008235">
    <property type="term" value="F:metalloexopeptidase activity"/>
    <property type="evidence" value="ECO:0007669"/>
    <property type="project" value="TreeGrafter"/>
</dbReference>
<evidence type="ECO:0000256" key="2">
    <source>
        <dbReference type="ARBA" id="ARBA00022723"/>
    </source>
</evidence>
<dbReference type="SUPFAM" id="SSF102712">
    <property type="entry name" value="JAB1/MPN domain"/>
    <property type="match status" value="1"/>
</dbReference>
<keyword evidence="2" id="KW-0479">Metal-binding</keyword>
<evidence type="ECO:0000259" key="6">
    <source>
        <dbReference type="PROSITE" id="PS50249"/>
    </source>
</evidence>
<dbReference type="KEGG" id="sand:H3309_01815"/>
<proteinExistence type="predicted"/>
<keyword evidence="3" id="KW-0378">Hydrolase</keyword>
<accession>A0A7G5IIT1</accession>
<dbReference type="EMBL" id="CP059851">
    <property type="protein sequence ID" value="QMW23273.1"/>
    <property type="molecule type" value="Genomic_DNA"/>
</dbReference>
<evidence type="ECO:0000256" key="4">
    <source>
        <dbReference type="ARBA" id="ARBA00022833"/>
    </source>
</evidence>
<keyword evidence="8" id="KW-1185">Reference proteome</keyword>
<dbReference type="PANTHER" id="PTHR34858:SF1">
    <property type="entry name" value="CYSO-CYSTEINE PEPTIDASE"/>
    <property type="match status" value="1"/>
</dbReference>
<evidence type="ECO:0000256" key="3">
    <source>
        <dbReference type="ARBA" id="ARBA00022801"/>
    </source>
</evidence>
<evidence type="ECO:0000256" key="5">
    <source>
        <dbReference type="ARBA" id="ARBA00023049"/>
    </source>
</evidence>
<protein>
    <submittedName>
        <fullName evidence="7">Mov34/MPN/PAD-1 family protein</fullName>
    </submittedName>
</protein>
<dbReference type="RefSeq" id="WP_182296978.1">
    <property type="nucleotide sequence ID" value="NZ_CP059851.1"/>
</dbReference>
<dbReference type="InterPro" id="IPR028090">
    <property type="entry name" value="JAB_dom_prok"/>
</dbReference>
<gene>
    <name evidence="7" type="ORF">H3309_01815</name>
</gene>
<sequence>MPPSRPDPVLLSAAARAAIVAAAAAATPAECCGALLGRHDEAGARVIDAVALPNRAPSPLNGFAIDPADSARSSALARQDRLDLIGWFHGHPRGAPQPSPRDIATAGGFPGTLHIIIAPAGLRAFITAADAWHEQPLIQETQPCRSC</sequence>
<name>A0A7G5IIT1_9SPHN</name>
<keyword evidence="4" id="KW-0862">Zinc</keyword>
<feature type="domain" description="MPN" evidence="6">
    <location>
        <begin position="9"/>
        <end position="145"/>
    </location>
</feature>
<reference evidence="7 8" key="1">
    <citation type="submission" date="2020-07" db="EMBL/GenBank/DDBJ databases">
        <title>Complete genome sequence for Sandaracinobacter sp. M6.</title>
        <authorList>
            <person name="Tang Y."/>
            <person name="Liu Q."/>
            <person name="Guo Z."/>
            <person name="Lei P."/>
            <person name="Huang B."/>
        </authorList>
    </citation>
    <scope>NUCLEOTIDE SEQUENCE [LARGE SCALE GENOMIC DNA]</scope>
    <source>
        <strain evidence="7 8">M6</strain>
    </source>
</reference>
<dbReference type="InterPro" id="IPR000555">
    <property type="entry name" value="JAMM/MPN+_dom"/>
</dbReference>
<dbReference type="AlphaFoldDB" id="A0A7G5IIT1"/>
<evidence type="ECO:0000313" key="7">
    <source>
        <dbReference type="EMBL" id="QMW23273.1"/>
    </source>
</evidence>
<evidence type="ECO:0000313" key="8">
    <source>
        <dbReference type="Proteomes" id="UP000515292"/>
    </source>
</evidence>
<dbReference type="PROSITE" id="PS50249">
    <property type="entry name" value="MPN"/>
    <property type="match status" value="1"/>
</dbReference>
<keyword evidence="5" id="KW-0482">Metalloprotease</keyword>
<dbReference type="GO" id="GO:0008270">
    <property type="term" value="F:zinc ion binding"/>
    <property type="evidence" value="ECO:0007669"/>
    <property type="project" value="TreeGrafter"/>
</dbReference>
<dbReference type="Gene3D" id="3.40.140.10">
    <property type="entry name" value="Cytidine Deaminase, domain 2"/>
    <property type="match status" value="1"/>
</dbReference>
<dbReference type="InterPro" id="IPR051929">
    <property type="entry name" value="VirAsm_ModProt"/>
</dbReference>
<dbReference type="PANTHER" id="PTHR34858">
    <property type="entry name" value="CYSO-CYSTEINE PEPTIDASE"/>
    <property type="match status" value="1"/>
</dbReference>
<dbReference type="Proteomes" id="UP000515292">
    <property type="component" value="Chromosome"/>
</dbReference>
<dbReference type="GO" id="GO:0006508">
    <property type="term" value="P:proteolysis"/>
    <property type="evidence" value="ECO:0007669"/>
    <property type="project" value="UniProtKB-KW"/>
</dbReference>
<organism evidence="7 8">
    <name type="scientific">Sandaracinobacteroides saxicola</name>
    <dbReference type="NCBI Taxonomy" id="2759707"/>
    <lineage>
        <taxon>Bacteria</taxon>
        <taxon>Pseudomonadati</taxon>
        <taxon>Pseudomonadota</taxon>
        <taxon>Alphaproteobacteria</taxon>
        <taxon>Sphingomonadales</taxon>
        <taxon>Sphingosinicellaceae</taxon>
        <taxon>Sandaracinobacteroides</taxon>
    </lineage>
</organism>
<evidence type="ECO:0000256" key="1">
    <source>
        <dbReference type="ARBA" id="ARBA00022670"/>
    </source>
</evidence>
<dbReference type="InterPro" id="IPR037518">
    <property type="entry name" value="MPN"/>
</dbReference>